<reference evidence="1 2" key="1">
    <citation type="submission" date="2019-02" db="EMBL/GenBank/DDBJ databases">
        <title>Deep-cultivation of Planctomycetes and their phenomic and genomic characterization uncovers novel biology.</title>
        <authorList>
            <person name="Wiegand S."/>
            <person name="Jogler M."/>
            <person name="Boedeker C."/>
            <person name="Pinto D."/>
            <person name="Vollmers J."/>
            <person name="Rivas-Marin E."/>
            <person name="Kohn T."/>
            <person name="Peeters S.H."/>
            <person name="Heuer A."/>
            <person name="Rast P."/>
            <person name="Oberbeckmann S."/>
            <person name="Bunk B."/>
            <person name="Jeske O."/>
            <person name="Meyerdierks A."/>
            <person name="Storesund J.E."/>
            <person name="Kallscheuer N."/>
            <person name="Luecker S."/>
            <person name="Lage O.M."/>
            <person name="Pohl T."/>
            <person name="Merkel B.J."/>
            <person name="Hornburger P."/>
            <person name="Mueller R.-W."/>
            <person name="Bruemmer F."/>
            <person name="Labrenz M."/>
            <person name="Spormann A.M."/>
            <person name="Op den Camp H."/>
            <person name="Overmann J."/>
            <person name="Amann R."/>
            <person name="Jetten M.S.M."/>
            <person name="Mascher T."/>
            <person name="Medema M.H."/>
            <person name="Devos D.P."/>
            <person name="Kaster A.-K."/>
            <person name="Ovreas L."/>
            <person name="Rohde M."/>
            <person name="Galperin M.Y."/>
            <person name="Jogler C."/>
        </authorList>
    </citation>
    <scope>NUCLEOTIDE SEQUENCE [LARGE SCALE GENOMIC DNA]</scope>
    <source>
        <strain evidence="1 2">K23_9</strain>
    </source>
</reference>
<sequence>MKIVGVFEVHTILTQHNLETKLSHKHKIVDVPTLGRTAEATAPATFEVKQMVNWFVEVFSEMPCCSRLG</sequence>
<keyword evidence="2" id="KW-1185">Reference proteome</keyword>
<name>A0A517NNJ4_9BACT</name>
<evidence type="ECO:0000313" key="2">
    <source>
        <dbReference type="Proteomes" id="UP000319817"/>
    </source>
</evidence>
<organism evidence="1 2">
    <name type="scientific">Stieleria marina</name>
    <dbReference type="NCBI Taxonomy" id="1930275"/>
    <lineage>
        <taxon>Bacteria</taxon>
        <taxon>Pseudomonadati</taxon>
        <taxon>Planctomycetota</taxon>
        <taxon>Planctomycetia</taxon>
        <taxon>Pirellulales</taxon>
        <taxon>Pirellulaceae</taxon>
        <taxon>Stieleria</taxon>
    </lineage>
</organism>
<accession>A0A517NNJ4</accession>
<gene>
    <name evidence="1" type="ORF">K239x_06420</name>
</gene>
<protein>
    <submittedName>
        <fullName evidence="1">Uncharacterized protein</fullName>
    </submittedName>
</protein>
<proteinExistence type="predicted"/>
<evidence type="ECO:0000313" key="1">
    <source>
        <dbReference type="EMBL" id="QDT08701.1"/>
    </source>
</evidence>
<dbReference type="EMBL" id="CP036526">
    <property type="protein sequence ID" value="QDT08701.1"/>
    <property type="molecule type" value="Genomic_DNA"/>
</dbReference>
<dbReference type="AlphaFoldDB" id="A0A517NNJ4"/>
<dbReference type="Proteomes" id="UP000319817">
    <property type="component" value="Chromosome"/>
</dbReference>